<dbReference type="EMBL" id="JACGWK010000537">
    <property type="protein sequence ID" value="KAL0297932.1"/>
    <property type="molecule type" value="Genomic_DNA"/>
</dbReference>
<evidence type="ECO:0000259" key="1">
    <source>
        <dbReference type="PROSITE" id="PS50878"/>
    </source>
</evidence>
<dbReference type="SUPFAM" id="SSF56219">
    <property type="entry name" value="DNase I-like"/>
    <property type="match status" value="1"/>
</dbReference>
<gene>
    <name evidence="2" type="ORF">Sangu_3170500</name>
</gene>
<comment type="caution">
    <text evidence="2">The sequence shown here is derived from an EMBL/GenBank/DDBJ whole genome shotgun (WGS) entry which is preliminary data.</text>
</comment>
<dbReference type="AlphaFoldDB" id="A0AAW2JTG5"/>
<evidence type="ECO:0000313" key="2">
    <source>
        <dbReference type="EMBL" id="KAL0297932.1"/>
    </source>
</evidence>
<dbReference type="PANTHER" id="PTHR33116">
    <property type="entry name" value="REVERSE TRANSCRIPTASE ZINC-BINDING DOMAIN-CONTAINING PROTEIN-RELATED-RELATED"/>
    <property type="match status" value="1"/>
</dbReference>
<dbReference type="PROSITE" id="PS50878">
    <property type="entry name" value="RT_POL"/>
    <property type="match status" value="1"/>
</dbReference>
<reference evidence="2" key="2">
    <citation type="journal article" date="2024" name="Plant">
        <title>Genomic evolution and insights into agronomic trait innovations of Sesamum species.</title>
        <authorList>
            <person name="Miao H."/>
            <person name="Wang L."/>
            <person name="Qu L."/>
            <person name="Liu H."/>
            <person name="Sun Y."/>
            <person name="Le M."/>
            <person name="Wang Q."/>
            <person name="Wei S."/>
            <person name="Zheng Y."/>
            <person name="Lin W."/>
            <person name="Duan Y."/>
            <person name="Cao H."/>
            <person name="Xiong S."/>
            <person name="Wang X."/>
            <person name="Wei L."/>
            <person name="Li C."/>
            <person name="Ma Q."/>
            <person name="Ju M."/>
            <person name="Zhao R."/>
            <person name="Li G."/>
            <person name="Mu C."/>
            <person name="Tian Q."/>
            <person name="Mei H."/>
            <person name="Zhang T."/>
            <person name="Gao T."/>
            <person name="Zhang H."/>
        </authorList>
    </citation>
    <scope>NUCLEOTIDE SEQUENCE</scope>
    <source>
        <strain evidence="2">G01</strain>
    </source>
</reference>
<organism evidence="2">
    <name type="scientific">Sesamum angustifolium</name>
    <dbReference type="NCBI Taxonomy" id="2727405"/>
    <lineage>
        <taxon>Eukaryota</taxon>
        <taxon>Viridiplantae</taxon>
        <taxon>Streptophyta</taxon>
        <taxon>Embryophyta</taxon>
        <taxon>Tracheophyta</taxon>
        <taxon>Spermatophyta</taxon>
        <taxon>Magnoliopsida</taxon>
        <taxon>eudicotyledons</taxon>
        <taxon>Gunneridae</taxon>
        <taxon>Pentapetalae</taxon>
        <taxon>asterids</taxon>
        <taxon>lamiids</taxon>
        <taxon>Lamiales</taxon>
        <taxon>Pedaliaceae</taxon>
        <taxon>Sesamum</taxon>
    </lineage>
</organism>
<dbReference type="InterPro" id="IPR036691">
    <property type="entry name" value="Endo/exonu/phosph_ase_sf"/>
</dbReference>
<dbReference type="PANTHER" id="PTHR33116:SF76">
    <property type="entry name" value="DUF4283 DOMAIN-CONTAINING PROTEIN"/>
    <property type="match status" value="1"/>
</dbReference>
<reference evidence="2" key="1">
    <citation type="submission" date="2020-06" db="EMBL/GenBank/DDBJ databases">
        <authorList>
            <person name="Li T."/>
            <person name="Hu X."/>
            <person name="Zhang T."/>
            <person name="Song X."/>
            <person name="Zhang H."/>
            <person name="Dai N."/>
            <person name="Sheng W."/>
            <person name="Hou X."/>
            <person name="Wei L."/>
        </authorList>
    </citation>
    <scope>NUCLEOTIDE SEQUENCE</scope>
    <source>
        <strain evidence="2">G01</strain>
        <tissue evidence="2">Leaf</tissue>
    </source>
</reference>
<accession>A0AAW2JTG5</accession>
<dbReference type="Gene3D" id="3.60.10.10">
    <property type="entry name" value="Endonuclease/exonuclease/phosphatase"/>
    <property type="match status" value="1"/>
</dbReference>
<name>A0AAW2JTG5_9LAMI</name>
<protein>
    <submittedName>
        <fullName evidence="2">Ribonuclease H protein</fullName>
    </submittedName>
</protein>
<sequence>MSEVCGASADIHLAMNEFRDCILGTGLIHLPVQGELFSWHNCSEGDRSLWKRLDRLLVNDAWLRLWPNSHYQCLNARTSDHSPLVLRGDTDNHMRLRLVLDKLISPSQNAFVPGRSIGDNILLAQELFAGYNRQGLPMRCALKVDLRKAYDTVEWDFLSAVLQMFGFPGTFIGWVRVCHYSYVLGLHQWEPSRFLQGFQGVKTRDPMSPFLFVMIMEVLQLMLLQLIDQNEGFSFHWRCKELGLFQLCFADDLLLFCKADVASVRVFRHGLAEFAKLSGLHANPQKSQLILSRSAQDVREQLLAALHFQEGHLPLRMGKHSVVLCGETSINQIGAHVTKCLLGNGLHFTERGHQRGGKKMRTFLWKGNSAVGYPKVAWSVVCKPIEEGGQGIRDILALNKALMSRHLWNVIQNNQSSIWVKWIAHTRLRHKSVWTVDVKGGSWGWRKILRLRSALLPYIEFKIGDGESFSLWHDPWHSLGSLITRFPRGPGRTSIPEAAKLSARLYLWRGGGFSTKAVYDIFRNHGPKVGWHSLLLGPCKIPRYSFVLWMAILEKLSTMDKPWLSHLGGVCVLCGREMETHEHLFFRCNYSRQCIRILKGTVRFTWPNRAWAVDIAWASKRWNGRHIVQAAYRALLALLSIIFGRNVIEEFFSRVCGRAPLLLG</sequence>
<feature type="domain" description="Reverse transcriptase" evidence="1">
    <location>
        <begin position="1"/>
        <end position="337"/>
    </location>
</feature>
<dbReference type="InterPro" id="IPR026960">
    <property type="entry name" value="RVT-Znf"/>
</dbReference>
<dbReference type="Pfam" id="PF13966">
    <property type="entry name" value="zf-RVT"/>
    <property type="match status" value="1"/>
</dbReference>
<proteinExistence type="predicted"/>
<dbReference type="CDD" id="cd01650">
    <property type="entry name" value="RT_nLTR_like"/>
    <property type="match status" value="1"/>
</dbReference>
<dbReference type="Pfam" id="PF00078">
    <property type="entry name" value="RVT_1"/>
    <property type="match status" value="1"/>
</dbReference>
<dbReference type="InterPro" id="IPR000477">
    <property type="entry name" value="RT_dom"/>
</dbReference>